<comment type="caution">
    <text evidence="1">The sequence shown here is derived from an EMBL/GenBank/DDBJ whole genome shotgun (WGS) entry which is preliminary data.</text>
</comment>
<keyword evidence="2" id="KW-1185">Reference proteome</keyword>
<evidence type="ECO:0000313" key="2">
    <source>
        <dbReference type="Proteomes" id="UP001054945"/>
    </source>
</evidence>
<name>A0AAV4MDZ1_CAEEX</name>
<protein>
    <submittedName>
        <fullName evidence="1">Uncharacterized protein</fullName>
    </submittedName>
</protein>
<evidence type="ECO:0000313" key="1">
    <source>
        <dbReference type="EMBL" id="GIX70128.1"/>
    </source>
</evidence>
<sequence length="95" mass="10421">MVVMAERATGGMPAIRLQPGAGNHIATLVVLEARESMDSQPSPITVSCHSYPQTSCLFFCAQNTPYVSQQRQWPSSRILFDREVTAAIKGVLKEI</sequence>
<dbReference type="EMBL" id="BPLR01002112">
    <property type="protein sequence ID" value="GIX70128.1"/>
    <property type="molecule type" value="Genomic_DNA"/>
</dbReference>
<reference evidence="1 2" key="1">
    <citation type="submission" date="2021-06" db="EMBL/GenBank/DDBJ databases">
        <title>Caerostris extrusa draft genome.</title>
        <authorList>
            <person name="Kono N."/>
            <person name="Arakawa K."/>
        </authorList>
    </citation>
    <scope>NUCLEOTIDE SEQUENCE [LARGE SCALE GENOMIC DNA]</scope>
</reference>
<accession>A0AAV4MDZ1</accession>
<dbReference type="AlphaFoldDB" id="A0AAV4MDZ1"/>
<proteinExistence type="predicted"/>
<organism evidence="1 2">
    <name type="scientific">Caerostris extrusa</name>
    <name type="common">Bark spider</name>
    <name type="synonym">Caerostris bankana</name>
    <dbReference type="NCBI Taxonomy" id="172846"/>
    <lineage>
        <taxon>Eukaryota</taxon>
        <taxon>Metazoa</taxon>
        <taxon>Ecdysozoa</taxon>
        <taxon>Arthropoda</taxon>
        <taxon>Chelicerata</taxon>
        <taxon>Arachnida</taxon>
        <taxon>Araneae</taxon>
        <taxon>Araneomorphae</taxon>
        <taxon>Entelegynae</taxon>
        <taxon>Araneoidea</taxon>
        <taxon>Araneidae</taxon>
        <taxon>Caerostris</taxon>
    </lineage>
</organism>
<dbReference type="Proteomes" id="UP001054945">
    <property type="component" value="Unassembled WGS sequence"/>
</dbReference>
<gene>
    <name evidence="1" type="ORF">CEXT_639671</name>
</gene>